<keyword evidence="3" id="KW-1185">Reference proteome</keyword>
<dbReference type="EMBL" id="FNQM01000002">
    <property type="protein sequence ID" value="SDZ95843.1"/>
    <property type="molecule type" value="Genomic_DNA"/>
</dbReference>
<dbReference type="Proteomes" id="UP000198703">
    <property type="component" value="Unassembled WGS sequence"/>
</dbReference>
<dbReference type="RefSeq" id="WP_093249122.1">
    <property type="nucleotide sequence ID" value="NZ_FNQM01000002.1"/>
</dbReference>
<dbReference type="STRING" id="89524.SAMN05444370_102326"/>
<name>A0A1H3X990_9RHOB</name>
<accession>A0A1H3X990</accession>
<dbReference type="OrthoDB" id="8453416at2"/>
<evidence type="ECO:0000313" key="2">
    <source>
        <dbReference type="EMBL" id="SDZ95843.1"/>
    </source>
</evidence>
<feature type="chain" id="PRO_5011587149" evidence="1">
    <location>
        <begin position="22"/>
        <end position="453"/>
    </location>
</feature>
<dbReference type="AlphaFoldDB" id="A0A1H3X990"/>
<reference evidence="2 3" key="1">
    <citation type="submission" date="2016-10" db="EMBL/GenBank/DDBJ databases">
        <authorList>
            <person name="de Groot N.N."/>
        </authorList>
    </citation>
    <scope>NUCLEOTIDE SEQUENCE [LARGE SCALE GENOMIC DNA]</scope>
    <source>
        <strain evidence="2 3">DSM 15345</strain>
    </source>
</reference>
<evidence type="ECO:0000313" key="3">
    <source>
        <dbReference type="Proteomes" id="UP000198703"/>
    </source>
</evidence>
<feature type="signal peptide" evidence="1">
    <location>
        <begin position="1"/>
        <end position="21"/>
    </location>
</feature>
<organism evidence="2 3">
    <name type="scientific">Rubrimonas cliftonensis</name>
    <dbReference type="NCBI Taxonomy" id="89524"/>
    <lineage>
        <taxon>Bacteria</taxon>
        <taxon>Pseudomonadati</taxon>
        <taxon>Pseudomonadota</taxon>
        <taxon>Alphaproteobacteria</taxon>
        <taxon>Rhodobacterales</taxon>
        <taxon>Paracoccaceae</taxon>
        <taxon>Rubrimonas</taxon>
    </lineage>
</organism>
<evidence type="ECO:0000256" key="1">
    <source>
        <dbReference type="SAM" id="SignalP"/>
    </source>
</evidence>
<proteinExistence type="predicted"/>
<gene>
    <name evidence="2" type="ORF">SAMN05444370_102326</name>
</gene>
<protein>
    <submittedName>
        <fullName evidence="2">Uncharacterized protein</fullName>
    </submittedName>
</protein>
<sequence length="453" mass="51256">MFLRLTIAFSLSLCVAWPAGADNQSEPIITTAKGASASGERLEVDPGREHQAMITRQFEQFDRNYSENRLEYGRRMNAVAYLLAKAEAEGKDLHCSQQMYLEAKWLYRYTALWSRLGEKLDRIEISLEDPDQHYAAAQSPVDGHWGVCYEEYFMRIGATVAGLQKLVDEGRAPRYRITSLRELDTPKKLLDRMQSLLVSDIAHTGVDNRGELASLMISLSQSVFKQHLSAKWVEAVDLTTSTRLSAVAEAFKFFLTGAQDHETGWWGAWYLDGDRIVKTADLSMTYHIVAYARGDVERWPAIIETLRAREEATYPYGWRARMNWNNHNLYDVARILRFGWPHISEADQAWARDKIPEMIAWSLRNTLDKDGGFRLEEGFSDSLASAYYFGVSFLEEVGHWTAARRFWTDAPPPADGARLCASIGDALDTLGESSWAADAARLKLERNCAATPG</sequence>
<keyword evidence="1" id="KW-0732">Signal</keyword>